<dbReference type="InterPro" id="IPR052517">
    <property type="entry name" value="GlcG_carb_metab_protein"/>
</dbReference>
<dbReference type="AlphaFoldDB" id="A0AB39VQK9"/>
<evidence type="ECO:0000313" key="2">
    <source>
        <dbReference type="EMBL" id="XDU72496.1"/>
    </source>
</evidence>
<dbReference type="PANTHER" id="PTHR34309">
    <property type="entry name" value="SLR1406 PROTEIN"/>
    <property type="match status" value="1"/>
</dbReference>
<accession>A0AB39VQK9</accession>
<sequence>MKKVSCALLVSGLLVGFAAQAADDGITRVPVITHDQANELVKKAEETIKSHHIGGAVAIVDAAGQLITFDRLDGSTPANIALAPEKAKTSAYFGQPTEAYQDKVAKGNMLILGNPKILPFAGGIPIKLDGQVVGAIGVSTPDGSVDAEAAKAALTVLK</sequence>
<gene>
    <name evidence="2" type="ORF">AB3G37_23965</name>
</gene>
<reference evidence="2" key="1">
    <citation type="submission" date="2024-07" db="EMBL/GenBank/DDBJ databases">
        <authorList>
            <person name="Biller S.J."/>
        </authorList>
    </citation>
    <scope>NUCLEOTIDE SEQUENCE</scope>
    <source>
        <strain evidence="2">WC2420</strain>
    </source>
</reference>
<feature type="chain" id="PRO_5044302383" evidence="1">
    <location>
        <begin position="22"/>
        <end position="158"/>
    </location>
</feature>
<dbReference type="Gene3D" id="3.30.450.150">
    <property type="entry name" value="Haem-degrading domain"/>
    <property type="match status" value="1"/>
</dbReference>
<keyword evidence="1" id="KW-0732">Signal</keyword>
<feature type="signal peptide" evidence="1">
    <location>
        <begin position="1"/>
        <end position="21"/>
    </location>
</feature>
<dbReference type="RefSeq" id="WP_009638749.1">
    <property type="nucleotide sequence ID" value="NZ_CP165628.1"/>
</dbReference>
<dbReference type="EMBL" id="CP165628">
    <property type="protein sequence ID" value="XDU72496.1"/>
    <property type="molecule type" value="Genomic_DNA"/>
</dbReference>
<organism evidence="2">
    <name type="scientific">Rouxiella sp. WC2420</name>
    <dbReference type="NCBI Taxonomy" id="3234145"/>
    <lineage>
        <taxon>Bacteria</taxon>
        <taxon>Pseudomonadati</taxon>
        <taxon>Pseudomonadota</taxon>
        <taxon>Gammaproteobacteria</taxon>
        <taxon>Enterobacterales</taxon>
        <taxon>Yersiniaceae</taxon>
        <taxon>Rouxiella</taxon>
    </lineage>
</organism>
<dbReference type="InterPro" id="IPR005624">
    <property type="entry name" value="PduO/GlcC-like"/>
</dbReference>
<evidence type="ECO:0000256" key="1">
    <source>
        <dbReference type="SAM" id="SignalP"/>
    </source>
</evidence>
<dbReference type="Pfam" id="PF03928">
    <property type="entry name" value="HbpS-like"/>
    <property type="match status" value="1"/>
</dbReference>
<dbReference type="InterPro" id="IPR038084">
    <property type="entry name" value="PduO/GlcC-like_sf"/>
</dbReference>
<protein>
    <submittedName>
        <fullName evidence="2">Heme-binding protein</fullName>
    </submittedName>
</protein>
<name>A0AB39VQK9_9GAMM</name>
<dbReference type="PANTHER" id="PTHR34309:SF1">
    <property type="entry name" value="PROTEIN GLCG"/>
    <property type="match status" value="1"/>
</dbReference>
<dbReference type="SUPFAM" id="SSF143744">
    <property type="entry name" value="GlcG-like"/>
    <property type="match status" value="1"/>
</dbReference>
<proteinExistence type="predicted"/>